<name>A0A4D4LCY8_STRVO</name>
<organism evidence="2 3">
    <name type="scientific">Streptomyces violaceusniger</name>
    <dbReference type="NCBI Taxonomy" id="68280"/>
    <lineage>
        <taxon>Bacteria</taxon>
        <taxon>Bacillati</taxon>
        <taxon>Actinomycetota</taxon>
        <taxon>Actinomycetes</taxon>
        <taxon>Kitasatosporales</taxon>
        <taxon>Streptomycetaceae</taxon>
        <taxon>Streptomyces</taxon>
        <taxon>Streptomyces violaceusniger group</taxon>
    </lineage>
</organism>
<feature type="compositionally biased region" description="Low complexity" evidence="1">
    <location>
        <begin position="70"/>
        <end position="94"/>
    </location>
</feature>
<feature type="compositionally biased region" description="Low complexity" evidence="1">
    <location>
        <begin position="42"/>
        <end position="58"/>
    </location>
</feature>
<proteinExistence type="predicted"/>
<feature type="region of interest" description="Disordered" evidence="1">
    <location>
        <begin position="1"/>
        <end position="101"/>
    </location>
</feature>
<evidence type="ECO:0000313" key="2">
    <source>
        <dbReference type="EMBL" id="GDY57076.1"/>
    </source>
</evidence>
<protein>
    <submittedName>
        <fullName evidence="2">Uncharacterized protein</fullName>
    </submittedName>
</protein>
<comment type="caution">
    <text evidence="2">The sequence shown here is derived from an EMBL/GenBank/DDBJ whole genome shotgun (WGS) entry which is preliminary data.</text>
</comment>
<evidence type="ECO:0000313" key="3">
    <source>
        <dbReference type="Proteomes" id="UP000301309"/>
    </source>
</evidence>
<feature type="compositionally biased region" description="Low complexity" evidence="1">
    <location>
        <begin position="1"/>
        <end position="15"/>
    </location>
</feature>
<keyword evidence="3" id="KW-1185">Reference proteome</keyword>
<evidence type="ECO:0000256" key="1">
    <source>
        <dbReference type="SAM" id="MobiDB-lite"/>
    </source>
</evidence>
<dbReference type="Proteomes" id="UP000301309">
    <property type="component" value="Unassembled WGS sequence"/>
</dbReference>
<gene>
    <name evidence="2" type="ORF">SVIO_076990</name>
</gene>
<dbReference type="EMBL" id="BJHW01000001">
    <property type="protein sequence ID" value="GDY57076.1"/>
    <property type="molecule type" value="Genomic_DNA"/>
</dbReference>
<accession>A0A4D4LCY8</accession>
<reference evidence="2 3" key="1">
    <citation type="journal article" date="2020" name="Int. J. Syst. Evol. Microbiol.">
        <title>Reclassification of Streptomyces castelarensis and Streptomyces sporoclivatus as later heterotypic synonyms of Streptomyces antimycoticus.</title>
        <authorList>
            <person name="Komaki H."/>
            <person name="Tamura T."/>
        </authorList>
    </citation>
    <scope>NUCLEOTIDE SEQUENCE [LARGE SCALE GENOMIC DNA]</scope>
    <source>
        <strain evidence="2 3">NBRC 13459</strain>
    </source>
</reference>
<feature type="compositionally biased region" description="Acidic residues" evidence="1">
    <location>
        <begin position="16"/>
        <end position="36"/>
    </location>
</feature>
<dbReference type="AlphaFoldDB" id="A0A4D4LCY8"/>
<sequence length="101" mass="10567">MPSLRTSSSARSSASEDPESEPEGEAESDPEGEPEPEPATPAPESSLRLSAISRRSAAVENRTVEGLTTSPFSPSSEPVSEAWSESGRRASSSPGRRRAPA</sequence>